<reference evidence="1 2" key="1">
    <citation type="submission" date="2020-09" db="EMBL/GenBank/DDBJ databases">
        <title>Novel species in genus Gordonia.</title>
        <authorList>
            <person name="Zhang G."/>
        </authorList>
    </citation>
    <scope>NUCLEOTIDE SEQUENCE [LARGE SCALE GENOMIC DNA]</scope>
    <source>
        <strain evidence="1 2">ON-33</strain>
    </source>
</reference>
<evidence type="ECO:0008006" key="3">
    <source>
        <dbReference type="Google" id="ProtNLM"/>
    </source>
</evidence>
<accession>A0ABR7WAX8</accession>
<dbReference type="Proteomes" id="UP000602395">
    <property type="component" value="Unassembled WGS sequence"/>
</dbReference>
<dbReference type="RefSeq" id="WP_190266624.1">
    <property type="nucleotide sequence ID" value="NZ_BAABAD010000005.1"/>
</dbReference>
<organism evidence="1 2">
    <name type="scientific">Gordonia hankookensis</name>
    <dbReference type="NCBI Taxonomy" id="589403"/>
    <lineage>
        <taxon>Bacteria</taxon>
        <taxon>Bacillati</taxon>
        <taxon>Actinomycetota</taxon>
        <taxon>Actinomycetes</taxon>
        <taxon>Mycobacteriales</taxon>
        <taxon>Gordoniaceae</taxon>
        <taxon>Gordonia</taxon>
    </lineage>
</organism>
<protein>
    <recommendedName>
        <fullName evidence="3">Transposase</fullName>
    </recommendedName>
</protein>
<proteinExistence type="predicted"/>
<evidence type="ECO:0000313" key="2">
    <source>
        <dbReference type="Proteomes" id="UP000602395"/>
    </source>
</evidence>
<keyword evidence="2" id="KW-1185">Reference proteome</keyword>
<dbReference type="EMBL" id="JACWMS010000002">
    <property type="protein sequence ID" value="MBD1319770.1"/>
    <property type="molecule type" value="Genomic_DNA"/>
</dbReference>
<name>A0ABR7WAX8_9ACTN</name>
<comment type="caution">
    <text evidence="1">The sequence shown here is derived from an EMBL/GenBank/DDBJ whole genome shotgun (WGS) entry which is preliminary data.</text>
</comment>
<gene>
    <name evidence="1" type="ORF">IDF66_09235</name>
</gene>
<evidence type="ECO:0000313" key="1">
    <source>
        <dbReference type="EMBL" id="MBD1319770.1"/>
    </source>
</evidence>
<sequence>MNLVEELTGASGTQVDSAEELLDNAHPADYADDAPHCGFDCAATVIRERLIFLVSVTPPPGRTKVTLDTSGKLGKLTAFETWNSSAGDAARGSVGKTRKHLDRHGEVATRVADVARRAEGEISQVKESLKRLRADIAKIAAYFTSKGIGALWD</sequence>